<keyword evidence="1" id="KW-1133">Transmembrane helix</keyword>
<keyword evidence="1" id="KW-0812">Transmembrane</keyword>
<feature type="non-terminal residue" evidence="2">
    <location>
        <position position="1"/>
    </location>
</feature>
<feature type="transmembrane region" description="Helical" evidence="1">
    <location>
        <begin position="20"/>
        <end position="38"/>
    </location>
</feature>
<dbReference type="OrthoDB" id="2980524at2759"/>
<dbReference type="EMBL" id="NHYD01003899">
    <property type="protein sequence ID" value="PPQ70541.1"/>
    <property type="molecule type" value="Genomic_DNA"/>
</dbReference>
<accession>A0A409VWB0</accession>
<gene>
    <name evidence="2" type="ORF">CVT25_003962</name>
</gene>
<feature type="transmembrane region" description="Helical" evidence="1">
    <location>
        <begin position="44"/>
        <end position="66"/>
    </location>
</feature>
<comment type="caution">
    <text evidence="2">The sequence shown here is derived from an EMBL/GenBank/DDBJ whole genome shotgun (WGS) entry which is preliminary data.</text>
</comment>
<proteinExistence type="predicted"/>
<protein>
    <submittedName>
        <fullName evidence="2">Uncharacterized protein</fullName>
    </submittedName>
</protein>
<organism evidence="2 3">
    <name type="scientific">Psilocybe cyanescens</name>
    <dbReference type="NCBI Taxonomy" id="93625"/>
    <lineage>
        <taxon>Eukaryota</taxon>
        <taxon>Fungi</taxon>
        <taxon>Dikarya</taxon>
        <taxon>Basidiomycota</taxon>
        <taxon>Agaricomycotina</taxon>
        <taxon>Agaricomycetes</taxon>
        <taxon>Agaricomycetidae</taxon>
        <taxon>Agaricales</taxon>
        <taxon>Agaricineae</taxon>
        <taxon>Strophariaceae</taxon>
        <taxon>Psilocybe</taxon>
    </lineage>
</organism>
<evidence type="ECO:0000313" key="3">
    <source>
        <dbReference type="Proteomes" id="UP000283269"/>
    </source>
</evidence>
<dbReference type="InParanoid" id="A0A409VWB0"/>
<sequence length="81" mass="9010">SSLFQLAIEDEQLYKDARKFCVVVAILVVALGLLVFAGDQAINAIFTLSVVGPYYAYTVPIAARFLGDNNFKHGPFDWVLW</sequence>
<dbReference type="Proteomes" id="UP000283269">
    <property type="component" value="Unassembled WGS sequence"/>
</dbReference>
<evidence type="ECO:0000313" key="2">
    <source>
        <dbReference type="EMBL" id="PPQ70541.1"/>
    </source>
</evidence>
<dbReference type="AlphaFoldDB" id="A0A409VWB0"/>
<name>A0A409VWB0_PSICY</name>
<keyword evidence="3" id="KW-1185">Reference proteome</keyword>
<reference evidence="2 3" key="1">
    <citation type="journal article" date="2018" name="Evol. Lett.">
        <title>Horizontal gene cluster transfer increased hallucinogenic mushroom diversity.</title>
        <authorList>
            <person name="Reynolds H.T."/>
            <person name="Vijayakumar V."/>
            <person name="Gluck-Thaler E."/>
            <person name="Korotkin H.B."/>
            <person name="Matheny P.B."/>
            <person name="Slot J.C."/>
        </authorList>
    </citation>
    <scope>NUCLEOTIDE SEQUENCE [LARGE SCALE GENOMIC DNA]</scope>
    <source>
        <strain evidence="2 3">2631</strain>
    </source>
</reference>
<keyword evidence="1" id="KW-0472">Membrane</keyword>
<evidence type="ECO:0000256" key="1">
    <source>
        <dbReference type="SAM" id="Phobius"/>
    </source>
</evidence>
<dbReference type="STRING" id="93625.A0A409VWB0"/>